<dbReference type="RefSeq" id="WP_211530112.1">
    <property type="nucleotide sequence ID" value="NZ_JWHL01000003.1"/>
</dbReference>
<dbReference type="AlphaFoldDB" id="A0A8J8B4X4"/>
<accession>A0A8J8B4X4</accession>
<dbReference type="InterPro" id="IPR007176">
    <property type="entry name" value="DUF365"/>
</dbReference>
<evidence type="ECO:0000313" key="1">
    <source>
        <dbReference type="EMBL" id="MBR1368484.1"/>
    </source>
</evidence>
<dbReference type="EMBL" id="JWHL01000003">
    <property type="protein sequence ID" value="MBR1368484.1"/>
    <property type="molecule type" value="Genomic_DNA"/>
</dbReference>
<organism evidence="1 2">
    <name type="scientific">Methanocalculus chunghsingensis</name>
    <dbReference type="NCBI Taxonomy" id="156457"/>
    <lineage>
        <taxon>Archaea</taxon>
        <taxon>Methanobacteriati</taxon>
        <taxon>Methanobacteriota</taxon>
        <taxon>Stenosarchaea group</taxon>
        <taxon>Methanomicrobia</taxon>
        <taxon>Methanomicrobiales</taxon>
        <taxon>Methanocalculaceae</taxon>
        <taxon>Methanocalculus</taxon>
    </lineage>
</organism>
<keyword evidence="2" id="KW-1185">Reference proteome</keyword>
<dbReference type="Pfam" id="PF04033">
    <property type="entry name" value="DUF365"/>
    <property type="match status" value="1"/>
</dbReference>
<proteinExistence type="predicted"/>
<name>A0A8J8B4X4_9EURY</name>
<comment type="caution">
    <text evidence="1">The sequence shown here is derived from an EMBL/GenBank/DDBJ whole genome shotgun (WGS) entry which is preliminary data.</text>
</comment>
<dbReference type="Proteomes" id="UP000730161">
    <property type="component" value="Unassembled WGS sequence"/>
</dbReference>
<evidence type="ECO:0008006" key="3">
    <source>
        <dbReference type="Google" id="ProtNLM"/>
    </source>
</evidence>
<dbReference type="Gene3D" id="2.30.130.30">
    <property type="entry name" value="Hypothetical protein"/>
    <property type="match status" value="1"/>
</dbReference>
<dbReference type="OrthoDB" id="68955at2157"/>
<evidence type="ECO:0000313" key="2">
    <source>
        <dbReference type="Proteomes" id="UP000730161"/>
    </source>
</evidence>
<reference evidence="1" key="1">
    <citation type="submission" date="2014-12" db="EMBL/GenBank/DDBJ databases">
        <authorList>
            <person name="Huang H.-H."/>
            <person name="Chen S.-C."/>
            <person name="Lai M.-C."/>
        </authorList>
    </citation>
    <scope>NUCLEOTIDE SEQUENCE</scope>
    <source>
        <strain evidence="1">K1F9705b</strain>
    </source>
</reference>
<gene>
    <name evidence="1" type="ORF">RJ53_02775</name>
</gene>
<protein>
    <recommendedName>
        <fullName evidence="3">DUF365 domain-containing protein</fullName>
    </recommendedName>
</protein>
<sequence length="154" mass="17932">MTTPLPVTGVTFPVPKQYMHRFFKEGKTVFVKPTTVFKELRRGMRLVFYQSHEDTGYVGEATIRRILIAADPLTFYDTYGDAVFLTRDEMIAYLGNQERWKAVRVRKGKENENGSENKSRKRDWMALELEDIRAYGAVQKPERFVPVGGQYLRD</sequence>